<gene>
    <name evidence="1" type="ORF">DA803_02020</name>
</gene>
<proteinExistence type="predicted"/>
<dbReference type="EMBL" id="CP029295">
    <property type="protein sequence ID" value="AXE60860.1"/>
    <property type="molecule type" value="Genomic_DNA"/>
</dbReference>
<dbReference type="AlphaFoldDB" id="A0A2Z5IQC1"/>
<keyword evidence="2" id="KW-1185">Reference proteome</keyword>
<name>A0A2Z5IQC1_9BACT</name>
<evidence type="ECO:0000313" key="1">
    <source>
        <dbReference type="EMBL" id="AXE60860.1"/>
    </source>
</evidence>
<dbReference type="Proteomes" id="UP000252477">
    <property type="component" value="Chromosome"/>
</dbReference>
<organism evidence="1 2">
    <name type="scientific">[Mycoplasma] phocae</name>
    <dbReference type="NCBI Taxonomy" id="142651"/>
    <lineage>
        <taxon>Bacteria</taxon>
        <taxon>Bacillati</taxon>
        <taxon>Mycoplasmatota</taxon>
        <taxon>Mycoplasmoidales</taxon>
        <taxon>Metamycoplasmataceae</taxon>
        <taxon>Metamycoplasma</taxon>
    </lineage>
</organism>
<sequence>MEKLSKLESRVLKEVSKYIKQVLQNNNKSDNIPSLIQKIKDLNSSTPKLAEIKEKTIKEFYLEFIKGLEAKNAIEFMEL</sequence>
<reference evidence="1 2" key="1">
    <citation type="submission" date="2018-05" db="EMBL/GenBank/DDBJ databases">
        <title>Annotation of the Mycoplasma phocidae genome.</title>
        <authorList>
            <person name="Brown D.R."/>
            <person name="Kutish G.F."/>
            <person name="Frasca S.Jr."/>
        </authorList>
    </citation>
    <scope>NUCLEOTIDE SEQUENCE [LARGE SCALE GENOMIC DNA]</scope>
    <source>
        <strain evidence="1 2">105</strain>
    </source>
</reference>
<dbReference type="RefSeq" id="WP_114190964.1">
    <property type="nucleotide sequence ID" value="NZ_CP029295.1"/>
</dbReference>
<protein>
    <submittedName>
        <fullName evidence="1">Uncharacterized protein</fullName>
    </submittedName>
</protein>
<accession>A0A2Z5IQC1</accession>
<evidence type="ECO:0000313" key="2">
    <source>
        <dbReference type="Proteomes" id="UP000252477"/>
    </source>
</evidence>
<dbReference type="KEGG" id="mpho:DA803_02020"/>